<dbReference type="PANTHER" id="PTHR28627:SF1">
    <property type="entry name" value="CYTOCHROME C OXIDASE ASSEMBLY FACTOR 5"/>
    <property type="match status" value="1"/>
</dbReference>
<dbReference type="PANTHER" id="PTHR28627">
    <property type="entry name" value="CYTOCHROME C OXIDASE ASSEMBLY FACTOR 5"/>
    <property type="match status" value="1"/>
</dbReference>
<feature type="region of interest" description="Disordered" evidence="3">
    <location>
        <begin position="1"/>
        <end position="23"/>
    </location>
</feature>
<feature type="region of interest" description="Disordered" evidence="3">
    <location>
        <begin position="89"/>
        <end position="134"/>
    </location>
</feature>
<dbReference type="AlphaFoldDB" id="A0AAN7U8R7"/>
<dbReference type="GO" id="GO:0033617">
    <property type="term" value="P:mitochondrial respiratory chain complex IV assembly"/>
    <property type="evidence" value="ECO:0007669"/>
    <property type="project" value="TreeGrafter"/>
</dbReference>
<protein>
    <recommendedName>
        <fullName evidence="6">CHCH domain-containing protein</fullName>
    </recommendedName>
</protein>
<evidence type="ECO:0000313" key="4">
    <source>
        <dbReference type="EMBL" id="KAK5584252.1"/>
    </source>
</evidence>
<comment type="similarity">
    <text evidence="1">Belongs to the PET191 family.</text>
</comment>
<evidence type="ECO:0008006" key="6">
    <source>
        <dbReference type="Google" id="ProtNLM"/>
    </source>
</evidence>
<dbReference type="InterPro" id="IPR018793">
    <property type="entry name" value="Cyt_c_oxidase_assmbl_Pet191"/>
</dbReference>
<dbReference type="Pfam" id="PF10203">
    <property type="entry name" value="Pet191_N"/>
    <property type="match status" value="1"/>
</dbReference>
<gene>
    <name evidence="4" type="ORF">RB653_005860</name>
</gene>
<comment type="caution">
    <text evidence="4">The sequence shown here is derived from an EMBL/GenBank/DDBJ whole genome shotgun (WGS) entry which is preliminary data.</text>
</comment>
<evidence type="ECO:0000256" key="2">
    <source>
        <dbReference type="ARBA" id="ARBA00023157"/>
    </source>
</evidence>
<dbReference type="Proteomes" id="UP001344447">
    <property type="component" value="Unassembled WGS sequence"/>
</dbReference>
<dbReference type="GO" id="GO:0005739">
    <property type="term" value="C:mitochondrion"/>
    <property type="evidence" value="ECO:0007669"/>
    <property type="project" value="TreeGrafter"/>
</dbReference>
<keyword evidence="2" id="KW-1015">Disulfide bond</keyword>
<evidence type="ECO:0000256" key="3">
    <source>
        <dbReference type="SAM" id="MobiDB-lite"/>
    </source>
</evidence>
<proteinExistence type="inferred from homology"/>
<reference evidence="4 5" key="1">
    <citation type="submission" date="2023-11" db="EMBL/GenBank/DDBJ databases">
        <title>Dfirmibasis_genome.</title>
        <authorList>
            <person name="Edelbroek B."/>
            <person name="Kjellin J."/>
            <person name="Jerlstrom-Hultqvist J."/>
            <person name="Soderbom F."/>
        </authorList>
    </citation>
    <scope>NUCLEOTIDE SEQUENCE [LARGE SCALE GENOMIC DNA]</scope>
    <source>
        <strain evidence="4 5">TNS-C-14</strain>
    </source>
</reference>
<sequence>MNNPNINNQTPESRIKEPTNTSPCQGIKDDLVECIRFSDCMNNGGTFHECMKSKDLDQECKDLLYAFFKCRKDMFDTRNRFRGNVAAMAHTKELSEKKTKGKTQNNTNKDNGNNNNDNNDNNNSNNNNNTNKSN</sequence>
<evidence type="ECO:0000256" key="1">
    <source>
        <dbReference type="ARBA" id="ARBA00007785"/>
    </source>
</evidence>
<name>A0AAN7U8R7_9MYCE</name>
<organism evidence="4 5">
    <name type="scientific">Dictyostelium firmibasis</name>
    <dbReference type="NCBI Taxonomy" id="79012"/>
    <lineage>
        <taxon>Eukaryota</taxon>
        <taxon>Amoebozoa</taxon>
        <taxon>Evosea</taxon>
        <taxon>Eumycetozoa</taxon>
        <taxon>Dictyostelia</taxon>
        <taxon>Dictyosteliales</taxon>
        <taxon>Dictyosteliaceae</taxon>
        <taxon>Dictyostelium</taxon>
    </lineage>
</organism>
<evidence type="ECO:0000313" key="5">
    <source>
        <dbReference type="Proteomes" id="UP001344447"/>
    </source>
</evidence>
<accession>A0AAN7U8R7</accession>
<keyword evidence="5" id="KW-1185">Reference proteome</keyword>
<feature type="compositionally biased region" description="Low complexity" evidence="3">
    <location>
        <begin position="102"/>
        <end position="134"/>
    </location>
</feature>
<dbReference type="EMBL" id="JAVFKY010000001">
    <property type="protein sequence ID" value="KAK5584252.1"/>
    <property type="molecule type" value="Genomic_DNA"/>
</dbReference>